<organism evidence="4 5">
    <name type="scientific">Amycolatopsis samaneae</name>
    <dbReference type="NCBI Taxonomy" id="664691"/>
    <lineage>
        <taxon>Bacteria</taxon>
        <taxon>Bacillati</taxon>
        <taxon>Actinomycetota</taxon>
        <taxon>Actinomycetes</taxon>
        <taxon>Pseudonocardiales</taxon>
        <taxon>Pseudonocardiaceae</taxon>
        <taxon>Amycolatopsis</taxon>
    </lineage>
</organism>
<evidence type="ECO:0000313" key="4">
    <source>
        <dbReference type="EMBL" id="MFD2457182.1"/>
    </source>
</evidence>
<feature type="transmembrane region" description="Helical" evidence="2">
    <location>
        <begin position="75"/>
        <end position="94"/>
    </location>
</feature>
<keyword evidence="2" id="KW-0472">Membrane</keyword>
<feature type="transmembrane region" description="Helical" evidence="2">
    <location>
        <begin position="124"/>
        <end position="145"/>
    </location>
</feature>
<evidence type="ECO:0000313" key="5">
    <source>
        <dbReference type="Proteomes" id="UP001597419"/>
    </source>
</evidence>
<gene>
    <name evidence="4" type="ORF">ACFSYJ_01160</name>
</gene>
<reference evidence="5" key="1">
    <citation type="journal article" date="2019" name="Int. J. Syst. Evol. Microbiol.">
        <title>The Global Catalogue of Microorganisms (GCM) 10K type strain sequencing project: providing services to taxonomists for standard genome sequencing and annotation.</title>
        <authorList>
            <consortium name="The Broad Institute Genomics Platform"/>
            <consortium name="The Broad Institute Genome Sequencing Center for Infectious Disease"/>
            <person name="Wu L."/>
            <person name="Ma J."/>
        </authorList>
    </citation>
    <scope>NUCLEOTIDE SEQUENCE [LARGE SCALE GENOMIC DNA]</scope>
    <source>
        <strain evidence="5">CGMCC 4.7643</strain>
    </source>
</reference>
<evidence type="ECO:0000256" key="1">
    <source>
        <dbReference type="SAM" id="MobiDB-lite"/>
    </source>
</evidence>
<keyword evidence="5" id="KW-1185">Reference proteome</keyword>
<dbReference type="RefSeq" id="WP_345402365.1">
    <property type="nucleotide sequence ID" value="NZ_BAABHG010000013.1"/>
</dbReference>
<feature type="transmembrane region" description="Helical" evidence="2">
    <location>
        <begin position="99"/>
        <end position="118"/>
    </location>
</feature>
<sequence length="153" mass="16084">MSEHWGAGADLTGHGTAGRPEHRRQSMWAGWLAFAGVLMVILGVFNAIAGIVALFHRGYYVAGPEYSLVLTLNGWGWAHLIGGVVVAISGAALFSGSVWARLVAVLCATGTALTHLVFLSAHPVWSAIVIALCVMVIWAVVVHGADARTGSPW</sequence>
<proteinExistence type="predicted"/>
<dbReference type="InterPro" id="IPR055568">
    <property type="entry name" value="DUF7144"/>
</dbReference>
<name>A0ABW5G9N5_9PSEU</name>
<protein>
    <recommendedName>
        <fullName evidence="3">DUF7144 domain-containing protein</fullName>
    </recommendedName>
</protein>
<accession>A0ABW5G9N5</accession>
<feature type="region of interest" description="Disordered" evidence="1">
    <location>
        <begin position="1"/>
        <end position="20"/>
    </location>
</feature>
<feature type="domain" description="DUF7144" evidence="3">
    <location>
        <begin position="31"/>
        <end position="144"/>
    </location>
</feature>
<feature type="transmembrane region" description="Helical" evidence="2">
    <location>
        <begin position="28"/>
        <end position="55"/>
    </location>
</feature>
<evidence type="ECO:0000256" key="2">
    <source>
        <dbReference type="SAM" id="Phobius"/>
    </source>
</evidence>
<comment type="caution">
    <text evidence="4">The sequence shown here is derived from an EMBL/GenBank/DDBJ whole genome shotgun (WGS) entry which is preliminary data.</text>
</comment>
<keyword evidence="2" id="KW-1133">Transmembrane helix</keyword>
<dbReference type="Proteomes" id="UP001597419">
    <property type="component" value="Unassembled WGS sequence"/>
</dbReference>
<dbReference type="Pfam" id="PF23636">
    <property type="entry name" value="DUF7144"/>
    <property type="match status" value="1"/>
</dbReference>
<evidence type="ECO:0000259" key="3">
    <source>
        <dbReference type="Pfam" id="PF23636"/>
    </source>
</evidence>
<dbReference type="EMBL" id="JBHUKU010000001">
    <property type="protein sequence ID" value="MFD2457182.1"/>
    <property type="molecule type" value="Genomic_DNA"/>
</dbReference>
<keyword evidence="2" id="KW-0812">Transmembrane</keyword>